<feature type="chain" id="PRO_5016270447" description="Thioredoxin-like protein" evidence="1">
    <location>
        <begin position="21"/>
        <end position="400"/>
    </location>
</feature>
<evidence type="ECO:0000313" key="2">
    <source>
        <dbReference type="EMBL" id="PWK92032.1"/>
    </source>
</evidence>
<keyword evidence="1" id="KW-0732">Signal</keyword>
<gene>
    <name evidence="2" type="ORF">C7456_103151</name>
</gene>
<reference evidence="2 3" key="1">
    <citation type="submission" date="2018-05" db="EMBL/GenBank/DDBJ databases">
        <title>Genomic Encyclopedia of Type Strains, Phase IV (KMG-IV): sequencing the most valuable type-strain genomes for metagenomic binning, comparative biology and taxonomic classification.</title>
        <authorList>
            <person name="Goeker M."/>
        </authorList>
    </citation>
    <scope>NUCLEOTIDE SEQUENCE [LARGE SCALE GENOMIC DNA]</scope>
    <source>
        <strain evidence="2 3">DSM 14263</strain>
    </source>
</reference>
<evidence type="ECO:0000313" key="3">
    <source>
        <dbReference type="Proteomes" id="UP000245812"/>
    </source>
</evidence>
<protein>
    <recommendedName>
        <fullName evidence="4">Thioredoxin-like protein</fullName>
    </recommendedName>
</protein>
<comment type="caution">
    <text evidence="2">The sequence shown here is derived from an EMBL/GenBank/DDBJ whole genome shotgun (WGS) entry which is preliminary data.</text>
</comment>
<name>A0A316IF52_9GAMM</name>
<evidence type="ECO:0000256" key="1">
    <source>
        <dbReference type="SAM" id="SignalP"/>
    </source>
</evidence>
<dbReference type="Proteomes" id="UP000245812">
    <property type="component" value="Unassembled WGS sequence"/>
</dbReference>
<keyword evidence="3" id="KW-1185">Reference proteome</keyword>
<dbReference type="OrthoDB" id="6053168at2"/>
<dbReference type="AlphaFoldDB" id="A0A316IF52"/>
<proteinExistence type="predicted"/>
<evidence type="ECO:0008006" key="4">
    <source>
        <dbReference type="Google" id="ProtNLM"/>
    </source>
</evidence>
<feature type="signal peptide" evidence="1">
    <location>
        <begin position="1"/>
        <end position="20"/>
    </location>
</feature>
<sequence>MNPLTPLFAALLAAAAAAPAAGPAIRSQAELDRYLRDTPLERTPLAPLSPGGRRRFLAELGWGRGGLGSVPFDDIDNELTHAQAVRLLALFDAQAYARGLGLAPAERARRETERAEDARARGCAAGSCPESAIEQRFDALVLQRPDPAMPDAGRRAAIGRRYDRLFAGLQHPASLRQVSKPDLRLLKRAAERAAAEAPDAARIADLRADLAELQRRRMIGDGDYAGLYRVLVASRRLDEATALARQRPGMQVDAVPAMPPTPAPPQGQPTALRVDASGRHMRRQAFDLSGPWRIVVVAACHFSEDAARDIVADARLRPLFAERAIWLASQGTSFAAAAEWNRRFPDQPINIAWQDSEWPMLDDWGMPTFYVFRQGRLVDRWSGHDMDLLRAHLRRDGLLR</sequence>
<dbReference type="EMBL" id="QGHC01000003">
    <property type="protein sequence ID" value="PWK92032.1"/>
    <property type="molecule type" value="Genomic_DNA"/>
</dbReference>
<accession>A0A316IF52</accession>
<organism evidence="2 3">
    <name type="scientific">Fulvimonas soli</name>
    <dbReference type="NCBI Taxonomy" id="155197"/>
    <lineage>
        <taxon>Bacteria</taxon>
        <taxon>Pseudomonadati</taxon>
        <taxon>Pseudomonadota</taxon>
        <taxon>Gammaproteobacteria</taxon>
        <taxon>Lysobacterales</taxon>
        <taxon>Rhodanobacteraceae</taxon>
        <taxon>Fulvimonas</taxon>
    </lineage>
</organism>
<dbReference type="RefSeq" id="WP_109722612.1">
    <property type="nucleotide sequence ID" value="NZ_MSZV01000085.1"/>
</dbReference>